<dbReference type="PROSITE" id="PS00455">
    <property type="entry name" value="AMP_BINDING"/>
    <property type="match status" value="1"/>
</dbReference>
<dbReference type="PANTHER" id="PTHR43767">
    <property type="entry name" value="LONG-CHAIN-FATTY-ACID--COA LIGASE"/>
    <property type="match status" value="1"/>
</dbReference>
<dbReference type="GO" id="GO:0016877">
    <property type="term" value="F:ligase activity, forming carbon-sulfur bonds"/>
    <property type="evidence" value="ECO:0007669"/>
    <property type="project" value="UniProtKB-ARBA"/>
</dbReference>
<dbReference type="RefSeq" id="WP_113983749.1">
    <property type="nucleotide sequence ID" value="NZ_QMEY01000014.1"/>
</dbReference>
<accession>A0A366LSH2</accession>
<proteinExistence type="inferred from homology"/>
<dbReference type="PANTHER" id="PTHR43767:SF7">
    <property type="entry name" value="MEDIUM_LONG-CHAIN-FATTY-ACID--COA LIGASE FADD8"/>
    <property type="match status" value="1"/>
</dbReference>
<dbReference type="InterPro" id="IPR020845">
    <property type="entry name" value="AMP-binding_CS"/>
</dbReference>
<evidence type="ECO:0000259" key="4">
    <source>
        <dbReference type="Pfam" id="PF13193"/>
    </source>
</evidence>
<feature type="domain" description="AMP-dependent synthetase/ligase" evidence="3">
    <location>
        <begin position="34"/>
        <end position="386"/>
    </location>
</feature>
<evidence type="ECO:0000259" key="3">
    <source>
        <dbReference type="Pfam" id="PF00501"/>
    </source>
</evidence>
<organism evidence="5 6">
    <name type="scientific">Spongiactinospora rosea</name>
    <dbReference type="NCBI Taxonomy" id="2248750"/>
    <lineage>
        <taxon>Bacteria</taxon>
        <taxon>Bacillati</taxon>
        <taxon>Actinomycetota</taxon>
        <taxon>Actinomycetes</taxon>
        <taxon>Streptosporangiales</taxon>
        <taxon>Streptosporangiaceae</taxon>
        <taxon>Spongiactinospora</taxon>
    </lineage>
</organism>
<protein>
    <submittedName>
        <fullName evidence="5">Acyl-CoA synthetase</fullName>
    </submittedName>
</protein>
<evidence type="ECO:0000313" key="6">
    <source>
        <dbReference type="Proteomes" id="UP000253303"/>
    </source>
</evidence>
<dbReference type="Pfam" id="PF13193">
    <property type="entry name" value="AMP-binding_C"/>
    <property type="match status" value="1"/>
</dbReference>
<keyword evidence="6" id="KW-1185">Reference proteome</keyword>
<dbReference type="InterPro" id="IPR025110">
    <property type="entry name" value="AMP-bd_C"/>
</dbReference>
<comment type="caution">
    <text evidence="5">The sequence shown here is derived from an EMBL/GenBank/DDBJ whole genome shotgun (WGS) entry which is preliminary data.</text>
</comment>
<evidence type="ECO:0000313" key="5">
    <source>
        <dbReference type="EMBL" id="RBQ16886.1"/>
    </source>
</evidence>
<dbReference type="Proteomes" id="UP000253303">
    <property type="component" value="Unassembled WGS sequence"/>
</dbReference>
<dbReference type="InterPro" id="IPR000873">
    <property type="entry name" value="AMP-dep_synth/lig_dom"/>
</dbReference>
<dbReference type="EMBL" id="QMEY01000014">
    <property type="protein sequence ID" value="RBQ16886.1"/>
    <property type="molecule type" value="Genomic_DNA"/>
</dbReference>
<gene>
    <name evidence="5" type="ORF">DP939_27865</name>
</gene>
<reference evidence="5 6" key="1">
    <citation type="submission" date="2018-06" db="EMBL/GenBank/DDBJ databases">
        <title>Sphaerisporangium craniellae sp. nov., isolated from a marine sponge in the South China Sea.</title>
        <authorList>
            <person name="Li L."/>
        </authorList>
    </citation>
    <scope>NUCLEOTIDE SEQUENCE [LARGE SCALE GENOMIC DNA]</scope>
    <source>
        <strain evidence="5 6">LHW63015</strain>
    </source>
</reference>
<dbReference type="InterPro" id="IPR050237">
    <property type="entry name" value="ATP-dep_AMP-bd_enzyme"/>
</dbReference>
<dbReference type="InterPro" id="IPR045851">
    <property type="entry name" value="AMP-bd_C_sf"/>
</dbReference>
<comment type="similarity">
    <text evidence="1">Belongs to the ATP-dependent AMP-binding enzyme family.</text>
</comment>
<keyword evidence="2" id="KW-0436">Ligase</keyword>
<dbReference type="FunFam" id="3.30.300.30:FF:000008">
    <property type="entry name" value="2,3-dihydroxybenzoate-AMP ligase"/>
    <property type="match status" value="1"/>
</dbReference>
<dbReference type="AlphaFoldDB" id="A0A366LSH2"/>
<dbReference type="InterPro" id="IPR042099">
    <property type="entry name" value="ANL_N_sf"/>
</dbReference>
<name>A0A366LSH2_9ACTN</name>
<evidence type="ECO:0000256" key="1">
    <source>
        <dbReference type="ARBA" id="ARBA00006432"/>
    </source>
</evidence>
<dbReference type="OrthoDB" id="9803968at2"/>
<evidence type="ECO:0000256" key="2">
    <source>
        <dbReference type="ARBA" id="ARBA00022598"/>
    </source>
</evidence>
<sequence>MSQPVNVQRPSAPATATTASSGVTLGDLIMAALTRHGSSEAFVAGDRRLTYAQVRGLVAQYMTALARRGVGLGAGVTMLSPNMPESWIVQAATYLLGGRFTGLQALASVEDHIVVCDDAEAAVLVVTAALEEHGRQVLAEVGSLRHLMVIPAAGGLPEGESHGARPLDAGPATETDVAWLQYTGGTTGRPKGVMQPHRSMVQMVYAHMADFEQPRLPRYLASAPLTHAAGLGVIPTLLRGGTVVIEQGFDPGRFLDIVEAERINCVSGLPTMIYALLDHERPETRDLSSLEVIWYATGPMSPVRLAEACERIGPVFAQIYGQTESTGIGTVLPKAAHETANLERLASCGRPVLGNRIRLIDDDGHDVPLGEVGEIAMRNRGVMLGYRNLPEETAAALKDGWLHTGDMARQDDEGLLYIIDRKKDMIISGGFNIYASEVETALTRHPSVGSAAVIGVPDQRWGERVTAFVVGRAGRAIDVPALQSFVKQVKGSMYVPKEIVVVDSLPQTAVGKVDKKALRAPYWGDSPRNVH</sequence>
<dbReference type="SUPFAM" id="SSF56801">
    <property type="entry name" value="Acetyl-CoA synthetase-like"/>
    <property type="match status" value="1"/>
</dbReference>
<dbReference type="Gene3D" id="3.30.300.30">
    <property type="match status" value="1"/>
</dbReference>
<dbReference type="Gene3D" id="3.40.50.12780">
    <property type="entry name" value="N-terminal domain of ligase-like"/>
    <property type="match status" value="1"/>
</dbReference>
<feature type="domain" description="AMP-binding enzyme C-terminal" evidence="4">
    <location>
        <begin position="437"/>
        <end position="512"/>
    </location>
</feature>
<dbReference type="Pfam" id="PF00501">
    <property type="entry name" value="AMP-binding"/>
    <property type="match status" value="1"/>
</dbReference>